<dbReference type="Proteomes" id="UP000063229">
    <property type="component" value="Chromosome"/>
</dbReference>
<evidence type="ECO:0000313" key="2">
    <source>
        <dbReference type="Proteomes" id="UP000063229"/>
    </source>
</evidence>
<dbReference type="OrthoDB" id="7030465at2"/>
<dbReference type="KEGG" id="pagb:AWM79_09610"/>
<dbReference type="AlphaFoldDB" id="A0A0X1T0G4"/>
<evidence type="ECO:0000313" key="1">
    <source>
        <dbReference type="EMBL" id="AMB85540.1"/>
    </source>
</evidence>
<keyword evidence="2" id="KW-1185">Reference proteome</keyword>
<protein>
    <submittedName>
        <fullName evidence="1">Uncharacterized protein</fullName>
    </submittedName>
</protein>
<dbReference type="STRING" id="46677.AWM79_09610"/>
<organism evidence="1 2">
    <name type="scientific">Pseudomonas agarici</name>
    <dbReference type="NCBI Taxonomy" id="46677"/>
    <lineage>
        <taxon>Bacteria</taxon>
        <taxon>Pseudomonadati</taxon>
        <taxon>Pseudomonadota</taxon>
        <taxon>Gammaproteobacteria</taxon>
        <taxon>Pseudomonadales</taxon>
        <taxon>Pseudomonadaceae</taxon>
        <taxon>Pseudomonas</taxon>
    </lineage>
</organism>
<name>A0A0X1T0G4_PSEAA</name>
<sequence>MSNLGLGIAVFGGLDKLAHDGWALDAPLIKKCAILAMGEALDQLYGGKCDECCAMLRRVAPRCHFLFQIAVKD</sequence>
<proteinExistence type="predicted"/>
<reference evidence="1 2" key="1">
    <citation type="submission" date="2016-01" db="EMBL/GenBank/DDBJ databases">
        <authorList>
            <person name="McClelland M."/>
            <person name="Jain A."/>
            <person name="Saraogi P."/>
            <person name="Mendelson R."/>
            <person name="Westerman R."/>
            <person name="SanMiguel P."/>
            <person name="Csonka L."/>
        </authorList>
    </citation>
    <scope>NUCLEOTIDE SEQUENCE [LARGE SCALE GENOMIC DNA]</scope>
    <source>
        <strain evidence="1 2">NCPPB 2472</strain>
    </source>
</reference>
<gene>
    <name evidence="1" type="ORF">AWM79_09610</name>
</gene>
<dbReference type="EMBL" id="CP014135">
    <property type="protein sequence ID" value="AMB85540.1"/>
    <property type="molecule type" value="Genomic_DNA"/>
</dbReference>
<accession>A0A0X1T0G4</accession>